<dbReference type="SUPFAM" id="SSF48239">
    <property type="entry name" value="Terpenoid cyclases/Protein prenyltransferases"/>
    <property type="match status" value="1"/>
</dbReference>
<feature type="signal peptide" evidence="1">
    <location>
        <begin position="1"/>
        <end position="31"/>
    </location>
</feature>
<evidence type="ECO:0000313" key="4">
    <source>
        <dbReference type="EMBL" id="OGY90975.1"/>
    </source>
</evidence>
<dbReference type="EMBL" id="MHKO01000056">
    <property type="protein sequence ID" value="OGY90975.1"/>
    <property type="molecule type" value="Genomic_DNA"/>
</dbReference>
<dbReference type="Pfam" id="PF13243">
    <property type="entry name" value="SQHop_cyclase_C"/>
    <property type="match status" value="1"/>
</dbReference>
<evidence type="ECO:0000256" key="1">
    <source>
        <dbReference type="SAM" id="SignalP"/>
    </source>
</evidence>
<keyword evidence="1" id="KW-0732">Signal</keyword>
<name>A0A1G2BPA9_9BACT</name>
<comment type="caution">
    <text evidence="4">The sequence shown here is derived from an EMBL/GenBank/DDBJ whole genome shotgun (WGS) entry which is preliminary data.</text>
</comment>
<dbReference type="InterPro" id="IPR008930">
    <property type="entry name" value="Terpenoid_cyclase/PrenylTrfase"/>
</dbReference>
<dbReference type="STRING" id="1798553.A3H70_04120"/>
<dbReference type="PANTHER" id="PTHR10559:SF18">
    <property type="entry name" value="TRANSCOBALAMIN II"/>
    <property type="match status" value="1"/>
</dbReference>
<dbReference type="AlphaFoldDB" id="A0A1G2BPA9"/>
<dbReference type="Gene3D" id="2.60.40.10">
    <property type="entry name" value="Immunoglobulins"/>
    <property type="match status" value="1"/>
</dbReference>
<feature type="domain" description="Transcobalamin-like C-terminal" evidence="3">
    <location>
        <begin position="341"/>
        <end position="389"/>
    </location>
</feature>
<dbReference type="InterPro" id="IPR051588">
    <property type="entry name" value="Cobalamin_Transport"/>
</dbReference>
<feature type="domain" description="Squalene cyclase C-terminal" evidence="2">
    <location>
        <begin position="128"/>
        <end position="242"/>
    </location>
</feature>
<evidence type="ECO:0000259" key="3">
    <source>
        <dbReference type="Pfam" id="PF14478"/>
    </source>
</evidence>
<gene>
    <name evidence="4" type="ORF">A3H70_04120</name>
</gene>
<feature type="chain" id="PRO_5009582112" evidence="1">
    <location>
        <begin position="32"/>
        <end position="530"/>
    </location>
</feature>
<dbReference type="Gene3D" id="1.50.10.20">
    <property type="match status" value="1"/>
</dbReference>
<reference evidence="4 5" key="1">
    <citation type="journal article" date="2016" name="Nat. Commun.">
        <title>Thousands of microbial genomes shed light on interconnected biogeochemical processes in an aquifer system.</title>
        <authorList>
            <person name="Anantharaman K."/>
            <person name="Brown C.T."/>
            <person name="Hug L.A."/>
            <person name="Sharon I."/>
            <person name="Castelle C.J."/>
            <person name="Probst A.J."/>
            <person name="Thomas B.C."/>
            <person name="Singh A."/>
            <person name="Wilkins M.J."/>
            <person name="Karaoz U."/>
            <person name="Brodie E.L."/>
            <person name="Williams K.H."/>
            <person name="Hubbard S.S."/>
            <person name="Banfield J.F."/>
        </authorList>
    </citation>
    <scope>NUCLEOTIDE SEQUENCE [LARGE SCALE GENOMIC DNA]</scope>
</reference>
<dbReference type="PANTHER" id="PTHR10559">
    <property type="entry name" value="TRANSCOBALAMIN-1/GASTRIC INTRINSIC FACTOR"/>
    <property type="match status" value="1"/>
</dbReference>
<dbReference type="Gene3D" id="2.170.130.30">
    <property type="match status" value="1"/>
</dbReference>
<dbReference type="Pfam" id="PF14478">
    <property type="entry name" value="DUF4430"/>
    <property type="match status" value="1"/>
</dbReference>
<proteinExistence type="predicted"/>
<organism evidence="4 5">
    <name type="scientific">Candidatus Komeilibacteria bacterium RIFCSPLOWO2_02_FULL_48_11</name>
    <dbReference type="NCBI Taxonomy" id="1798553"/>
    <lineage>
        <taxon>Bacteria</taxon>
        <taxon>Candidatus Komeiliibacteriota</taxon>
    </lineage>
</organism>
<dbReference type="CDD" id="cd00688">
    <property type="entry name" value="ISOPREN_C2_like"/>
    <property type="match status" value="1"/>
</dbReference>
<dbReference type="InterPro" id="IPR032696">
    <property type="entry name" value="SQ_cyclase_C"/>
</dbReference>
<evidence type="ECO:0000313" key="5">
    <source>
        <dbReference type="Proteomes" id="UP000178109"/>
    </source>
</evidence>
<sequence>MKKYLVSIGLCSAIVMASVLSFLTAAPMLQAQVPPAVGSYLGVVKNSDWAVMGQAALGLTPSDIAFLKTIDGVTANDYSTYILALTSLGIDPRYFGSENLVESLRQKASSGQLGDPTLVNDDMFGLLALVSSGVPTSDSLVISEVSYIKSRQLPDNSWDFTTSSTAGSVDMTAMAIMALRSAGVGVGDSALIKAVGYLADTQNNDGGWPLFPGGASNTESTAWVLSALYSLGDHPDFWAPQGVSPVDYLSARIQPTGYAAFDSVSTTTTVRTPVTTSYAAIALAGKYYPVRTLSPLVDVNLQVEGQLARICATSTAARTALDAVRSSASSCNYTYHIQDTQYGPYLDIINNEAAAGLIGWIFRVNNEPLQVGANDYLVKANDNVLLYYGNWDSLPERLASTSQQSLSLEVTVAAPTGNSGGGGNQTNNSPIVFGVTGDLNFGTLNPGSSATKTATLTNSGATNITTTASVSGADLFKKNLTLDSLAVANWQKSLGSGASSPVNVTLSVPSSYASTGKEQGTLIFWANIAE</sequence>
<evidence type="ECO:0000259" key="2">
    <source>
        <dbReference type="Pfam" id="PF13243"/>
    </source>
</evidence>
<dbReference type="InterPro" id="IPR013783">
    <property type="entry name" value="Ig-like_fold"/>
</dbReference>
<dbReference type="Proteomes" id="UP000178109">
    <property type="component" value="Unassembled WGS sequence"/>
</dbReference>
<dbReference type="InterPro" id="IPR027954">
    <property type="entry name" value="Transcobalamin-like_C"/>
</dbReference>
<accession>A0A1G2BPA9</accession>
<protein>
    <submittedName>
        <fullName evidence="4">Uncharacterized protein</fullName>
    </submittedName>
</protein>